<evidence type="ECO:0000256" key="1">
    <source>
        <dbReference type="SAM" id="Phobius"/>
    </source>
</evidence>
<protein>
    <submittedName>
        <fullName evidence="2">Uncharacterized protein</fullName>
    </submittedName>
</protein>
<evidence type="ECO:0000313" key="2">
    <source>
        <dbReference type="EMBL" id="OGY46438.1"/>
    </source>
</evidence>
<evidence type="ECO:0000313" key="3">
    <source>
        <dbReference type="Proteomes" id="UP000178240"/>
    </source>
</evidence>
<dbReference type="AlphaFoldDB" id="A0A1G1Y2A8"/>
<dbReference type="EMBL" id="MHIE01000003">
    <property type="protein sequence ID" value="OGY46438.1"/>
    <property type="molecule type" value="Genomic_DNA"/>
</dbReference>
<keyword evidence="1" id="KW-1133">Transmembrane helix</keyword>
<sequence length="116" mass="13635">MELGKKVSFDNHWWVIYKLIILVSIIVFTVAQAYYYFVFINQERYYNRTEAKRYECKQDVQNLMVQYNSVASNFDQTKPEDQQMLYNYAVSLGIIDASGNPLDIKDLIKKCLAGQL</sequence>
<reference evidence="2 3" key="1">
    <citation type="journal article" date="2016" name="Nat. Commun.">
        <title>Thousands of microbial genomes shed light on interconnected biogeochemical processes in an aquifer system.</title>
        <authorList>
            <person name="Anantharaman K."/>
            <person name="Brown C.T."/>
            <person name="Hug L.A."/>
            <person name="Sharon I."/>
            <person name="Castelle C.J."/>
            <person name="Probst A.J."/>
            <person name="Thomas B.C."/>
            <person name="Singh A."/>
            <person name="Wilkins M.J."/>
            <person name="Karaoz U."/>
            <person name="Brodie E.L."/>
            <person name="Williams K.H."/>
            <person name="Hubbard S.S."/>
            <person name="Banfield J.F."/>
        </authorList>
    </citation>
    <scope>NUCLEOTIDE SEQUENCE [LARGE SCALE GENOMIC DNA]</scope>
</reference>
<accession>A0A1G1Y2A8</accession>
<keyword evidence="1" id="KW-0472">Membrane</keyword>
<gene>
    <name evidence="2" type="ORF">A2744_03225</name>
</gene>
<dbReference type="STRING" id="1797535.A2744_03225"/>
<feature type="transmembrane region" description="Helical" evidence="1">
    <location>
        <begin position="15"/>
        <end position="38"/>
    </location>
</feature>
<comment type="caution">
    <text evidence="2">The sequence shown here is derived from an EMBL/GenBank/DDBJ whole genome shotgun (WGS) entry which is preliminary data.</text>
</comment>
<proteinExistence type="predicted"/>
<organism evidence="2 3">
    <name type="scientific">Candidatus Buchananbacteria bacterium RIFCSPHIGHO2_01_FULL_44_11</name>
    <dbReference type="NCBI Taxonomy" id="1797535"/>
    <lineage>
        <taxon>Bacteria</taxon>
        <taxon>Candidatus Buchananiibacteriota</taxon>
    </lineage>
</organism>
<name>A0A1G1Y2A8_9BACT</name>
<dbReference type="Proteomes" id="UP000178240">
    <property type="component" value="Unassembled WGS sequence"/>
</dbReference>
<keyword evidence="1" id="KW-0812">Transmembrane</keyword>